<organism evidence="9 10">
    <name type="scientific">Oceanobacillus halophilus</name>
    <dbReference type="NCBI Taxonomy" id="930130"/>
    <lineage>
        <taxon>Bacteria</taxon>
        <taxon>Bacillati</taxon>
        <taxon>Bacillota</taxon>
        <taxon>Bacilli</taxon>
        <taxon>Bacillales</taxon>
        <taxon>Bacillaceae</taxon>
        <taxon>Oceanobacillus</taxon>
    </lineage>
</organism>
<evidence type="ECO:0000256" key="6">
    <source>
        <dbReference type="ARBA" id="ARBA00034000"/>
    </source>
</evidence>
<dbReference type="RefSeq" id="WP_121202475.1">
    <property type="nucleotide sequence ID" value="NZ_RBZP01000001.1"/>
</dbReference>
<keyword evidence="7" id="KW-0812">Transmembrane</keyword>
<evidence type="ECO:0000313" key="9">
    <source>
        <dbReference type="EMBL" id="RKQ37395.1"/>
    </source>
</evidence>
<comment type="pathway">
    <text evidence="2">Cell wall biogenesis; peptidoglycan biosynthesis.</text>
</comment>
<dbReference type="GO" id="GO:0009252">
    <property type="term" value="P:peptidoglycan biosynthetic process"/>
    <property type="evidence" value="ECO:0007669"/>
    <property type="project" value="UniProtKB-UniPathway"/>
</dbReference>
<comment type="catalytic activity">
    <reaction evidence="6">
        <text>Preferential cleavage: (Ac)2-L-Lys-D-Ala-|-D-Ala. Also transpeptidation of peptidyl-alanyl moieties that are N-acyl substituents of D-alanine.</text>
        <dbReference type="EC" id="3.4.16.4"/>
    </reaction>
</comment>
<name>A0A495AET8_9BACI</name>
<dbReference type="GO" id="GO:0009002">
    <property type="term" value="F:serine-type D-Ala-D-Ala carboxypeptidase activity"/>
    <property type="evidence" value="ECO:0007669"/>
    <property type="project" value="UniProtKB-EC"/>
</dbReference>
<keyword evidence="5 7" id="KW-0472">Membrane</keyword>
<dbReference type="SUPFAM" id="SSF54184">
    <property type="entry name" value="Penicillin-binding protein 2x (pbp-2x), c-terminal domain"/>
    <property type="match status" value="1"/>
</dbReference>
<evidence type="ECO:0000256" key="2">
    <source>
        <dbReference type="ARBA" id="ARBA00004752"/>
    </source>
</evidence>
<dbReference type="EC" id="3.4.16.4" evidence="4"/>
<dbReference type="InterPro" id="IPR036138">
    <property type="entry name" value="PBP_dimer_sf"/>
</dbReference>
<comment type="subcellular location">
    <subcellularLocation>
        <location evidence="1">Membrane</location>
    </subcellularLocation>
</comment>
<dbReference type="EMBL" id="RBZP01000001">
    <property type="protein sequence ID" value="RKQ37395.1"/>
    <property type="molecule type" value="Genomic_DNA"/>
</dbReference>
<evidence type="ECO:0000259" key="8">
    <source>
        <dbReference type="PROSITE" id="PS51178"/>
    </source>
</evidence>
<accession>A0A495AET8</accession>
<dbReference type="InterPro" id="IPR011927">
    <property type="entry name" value="SpoVD_pbp"/>
</dbReference>
<feature type="domain" description="PASTA" evidence="8">
    <location>
        <begin position="582"/>
        <end position="640"/>
    </location>
</feature>
<dbReference type="GO" id="GO:0005886">
    <property type="term" value="C:plasma membrane"/>
    <property type="evidence" value="ECO:0007669"/>
    <property type="project" value="TreeGrafter"/>
</dbReference>
<dbReference type="Gene3D" id="3.30.10.20">
    <property type="match status" value="1"/>
</dbReference>
<dbReference type="SUPFAM" id="SSF56519">
    <property type="entry name" value="Penicillin binding protein dimerisation domain"/>
    <property type="match status" value="1"/>
</dbReference>
<dbReference type="SUPFAM" id="SSF56601">
    <property type="entry name" value="beta-lactamase/transpeptidase-like"/>
    <property type="match status" value="1"/>
</dbReference>
<dbReference type="Pfam" id="PF03793">
    <property type="entry name" value="PASTA"/>
    <property type="match status" value="1"/>
</dbReference>
<comment type="caution">
    <text evidence="9">The sequence shown here is derived from an EMBL/GenBank/DDBJ whole genome shotgun (WGS) entry which is preliminary data.</text>
</comment>
<dbReference type="Pfam" id="PF00905">
    <property type="entry name" value="Transpeptidase"/>
    <property type="match status" value="1"/>
</dbReference>
<dbReference type="Proteomes" id="UP000269301">
    <property type="component" value="Unassembled WGS sequence"/>
</dbReference>
<dbReference type="AlphaFoldDB" id="A0A495AET8"/>
<sequence length="651" mass="71284">MKRVSTVTVRKRIVTVFLFAILIFTIITIRLGYVQFFLGDELVGQATDLWTRDIEFEPERGNILDTEGEVLAENVTAPSIVIVPRQIENPEDTAAKLSEILDMEKEKVLEKITKNASSVNIRPEGIKISANQEKAIRTLNMNGVYLSKDSKRHYPLGDDLSHVLGFAGIDNQGLMGLELYYDDKLKGEKGSLAFYSDAKGRRLETLADIYYPPKDGLHLKTTINSKVQTIIERELDLVETKYDPDSALAIAVNPKTGGVLGMSSRPNFHPENYMDVDQSIFNRNLPIWSTYEPGSTFKIITLAAALEEDAVDLEEDEFNDDGSIEVGGANIHCWKSGGHGHQSYLEVVQNSCNPGFVNLGQMLGTEKLFSYIDGFGFGEKTGIDLQGEANGILFKPENVGPVELATTSFGQGVSVTPIQQVMAVAAAINGGYLYEPHLADEWINPQNEEVVEKMEPNLKGRVLSEATSKELRYALESVVAQGTGRPAYVEGYRVGGKTGTAQKVGPNGGYLENNYIVSFIGFAPADDPEIVVYVAVDNPKNTIQFGGVVAAPVVGTIIGDSLRAMNVEPRTGGIKKEYQWPEEPAVEVPDLIGLSTSDLAEMLTNLSIETSGTGKYIIEQAPSPGTKLEPGSTVRIYLSEDKNEKKNREDD</sequence>
<dbReference type="Pfam" id="PF03717">
    <property type="entry name" value="PBP_dimer"/>
    <property type="match status" value="1"/>
</dbReference>
<evidence type="ECO:0000256" key="4">
    <source>
        <dbReference type="ARBA" id="ARBA00012448"/>
    </source>
</evidence>
<dbReference type="GO" id="GO:0071555">
    <property type="term" value="P:cell wall organization"/>
    <property type="evidence" value="ECO:0007669"/>
    <property type="project" value="TreeGrafter"/>
</dbReference>
<comment type="similarity">
    <text evidence="3">Belongs to the transpeptidase family.</text>
</comment>
<keyword evidence="10" id="KW-1185">Reference proteome</keyword>
<dbReference type="PANTHER" id="PTHR30627:SF1">
    <property type="entry name" value="PEPTIDOGLYCAN D,D-TRANSPEPTIDASE FTSI"/>
    <property type="match status" value="1"/>
</dbReference>
<dbReference type="OrthoDB" id="9804124at2"/>
<dbReference type="InterPro" id="IPR005311">
    <property type="entry name" value="PBP_dimer"/>
</dbReference>
<evidence type="ECO:0000256" key="1">
    <source>
        <dbReference type="ARBA" id="ARBA00004370"/>
    </source>
</evidence>
<dbReference type="PANTHER" id="PTHR30627">
    <property type="entry name" value="PEPTIDOGLYCAN D,D-TRANSPEPTIDASE"/>
    <property type="match status" value="1"/>
</dbReference>
<dbReference type="InterPro" id="IPR005543">
    <property type="entry name" value="PASTA_dom"/>
</dbReference>
<dbReference type="InterPro" id="IPR012338">
    <property type="entry name" value="Beta-lactam/transpept-like"/>
</dbReference>
<feature type="transmembrane region" description="Helical" evidence="7">
    <location>
        <begin position="12"/>
        <end position="33"/>
    </location>
</feature>
<evidence type="ECO:0000313" key="10">
    <source>
        <dbReference type="Proteomes" id="UP000269301"/>
    </source>
</evidence>
<protein>
    <recommendedName>
        <fullName evidence="4">serine-type D-Ala-D-Ala carboxypeptidase</fullName>
        <ecNumber evidence="4">3.4.16.4</ecNumber>
    </recommendedName>
</protein>
<dbReference type="Gene3D" id="3.30.450.330">
    <property type="match status" value="1"/>
</dbReference>
<evidence type="ECO:0000256" key="3">
    <source>
        <dbReference type="ARBA" id="ARBA00007171"/>
    </source>
</evidence>
<dbReference type="Gene3D" id="3.90.1310.10">
    <property type="entry name" value="Penicillin-binding protein 2a (Domain 2)"/>
    <property type="match status" value="1"/>
</dbReference>
<dbReference type="NCBIfam" id="TIGR02214">
    <property type="entry name" value="spoVD_pbp"/>
    <property type="match status" value="1"/>
</dbReference>
<gene>
    <name evidence="9" type="ORF">D8M06_00905</name>
</gene>
<dbReference type="InterPro" id="IPR050515">
    <property type="entry name" value="Beta-lactam/transpept"/>
</dbReference>
<dbReference type="Gene3D" id="3.40.710.10">
    <property type="entry name" value="DD-peptidase/beta-lactamase superfamily"/>
    <property type="match status" value="1"/>
</dbReference>
<proteinExistence type="inferred from homology"/>
<dbReference type="GO" id="GO:0008658">
    <property type="term" value="F:penicillin binding"/>
    <property type="evidence" value="ECO:0007669"/>
    <property type="project" value="InterPro"/>
</dbReference>
<dbReference type="PROSITE" id="PS51178">
    <property type="entry name" value="PASTA"/>
    <property type="match status" value="1"/>
</dbReference>
<dbReference type="SMART" id="SM00740">
    <property type="entry name" value="PASTA"/>
    <property type="match status" value="1"/>
</dbReference>
<evidence type="ECO:0000256" key="5">
    <source>
        <dbReference type="ARBA" id="ARBA00023136"/>
    </source>
</evidence>
<dbReference type="CDD" id="cd06573">
    <property type="entry name" value="PASTA"/>
    <property type="match status" value="1"/>
</dbReference>
<evidence type="ECO:0000256" key="7">
    <source>
        <dbReference type="SAM" id="Phobius"/>
    </source>
</evidence>
<keyword evidence="7" id="KW-1133">Transmembrane helix</keyword>
<dbReference type="InterPro" id="IPR001460">
    <property type="entry name" value="PCN-bd_Tpept"/>
</dbReference>
<reference evidence="9 10" key="1">
    <citation type="journal article" date="2016" name="Int. J. Syst. Evol. Microbiol.">
        <title>Oceanobacillus halophilus sp. nov., a novel moderately halophilic bacterium from a hypersaline lake.</title>
        <authorList>
            <person name="Amoozegar M.A."/>
            <person name="Bagheri M."/>
            <person name="Makhdoumi A."/>
            <person name="Nikou M.M."/>
            <person name="Fazeli S.A.S."/>
            <person name="Schumann P."/>
            <person name="Sproer C."/>
            <person name="Sanchez-Porro C."/>
            <person name="Ventosa A."/>
        </authorList>
    </citation>
    <scope>NUCLEOTIDE SEQUENCE [LARGE SCALE GENOMIC DNA]</scope>
    <source>
        <strain evidence="9 10">DSM 23996</strain>
    </source>
</reference>
<dbReference type="UniPathway" id="UPA00219"/>